<name>A0A7Y6MDJ3_9ACTN</name>
<keyword evidence="2" id="KW-0812">Transmembrane</keyword>
<dbReference type="InterPro" id="IPR012551">
    <property type="entry name" value="DUF1707_SHOCT-like"/>
</dbReference>
<feature type="region of interest" description="Disordered" evidence="1">
    <location>
        <begin position="1"/>
        <end position="29"/>
    </location>
</feature>
<feature type="compositionally biased region" description="Basic and acidic residues" evidence="1">
    <location>
        <begin position="9"/>
        <end position="29"/>
    </location>
</feature>
<accession>A0A7Y6MDJ3</accession>
<comment type="caution">
    <text evidence="4">The sequence shown here is derived from an EMBL/GenBank/DDBJ whole genome shotgun (WGS) entry which is preliminary data.</text>
</comment>
<dbReference type="RefSeq" id="WP_175602334.1">
    <property type="nucleotide sequence ID" value="NZ_JABWGO010000005.1"/>
</dbReference>
<evidence type="ECO:0000313" key="5">
    <source>
        <dbReference type="Proteomes" id="UP000546126"/>
    </source>
</evidence>
<reference evidence="4 5" key="1">
    <citation type="submission" date="2020-06" db="EMBL/GenBank/DDBJ databases">
        <authorList>
            <person name="Chanama M."/>
        </authorList>
    </citation>
    <scope>NUCLEOTIDE SEQUENCE [LARGE SCALE GENOMIC DNA]</scope>
    <source>
        <strain evidence="4 5">TBRC6557</strain>
    </source>
</reference>
<sequence length="182" mass="20371">MTGFATDSRLGEREAPAMDPKDLRIGDAERERTMEALREHFAQGRLDHQELDERLDRTLAAKTARDLAEITADLPGSPAVHPGPGMPGASGMPGMDDWKAAMHAHRQQMEQVHDTHRKAHRAYRDLRRGGRRHHGPPPFVPILGVFLILGAIFGGWGVLKVLFVLWIVGMVFGLIHRKSNRR</sequence>
<evidence type="ECO:0000313" key="4">
    <source>
        <dbReference type="EMBL" id="NUW42781.1"/>
    </source>
</evidence>
<dbReference type="EMBL" id="JABWGO010000005">
    <property type="protein sequence ID" value="NUW42781.1"/>
    <property type="molecule type" value="Genomic_DNA"/>
</dbReference>
<keyword evidence="2" id="KW-1133">Transmembrane helix</keyword>
<feature type="transmembrane region" description="Helical" evidence="2">
    <location>
        <begin position="142"/>
        <end position="175"/>
    </location>
</feature>
<dbReference type="AlphaFoldDB" id="A0A7Y6MDJ3"/>
<protein>
    <submittedName>
        <fullName evidence="4">DUF1707 domain-containing protein</fullName>
    </submittedName>
</protein>
<organism evidence="4 5">
    <name type="scientific">Nonomuraea rhodomycinica</name>
    <dbReference type="NCBI Taxonomy" id="1712872"/>
    <lineage>
        <taxon>Bacteria</taxon>
        <taxon>Bacillati</taxon>
        <taxon>Actinomycetota</taxon>
        <taxon>Actinomycetes</taxon>
        <taxon>Streptosporangiales</taxon>
        <taxon>Streptosporangiaceae</taxon>
        <taxon>Nonomuraea</taxon>
    </lineage>
</organism>
<feature type="domain" description="DUF1707" evidence="3">
    <location>
        <begin position="23"/>
        <end position="75"/>
    </location>
</feature>
<evidence type="ECO:0000256" key="2">
    <source>
        <dbReference type="SAM" id="Phobius"/>
    </source>
</evidence>
<evidence type="ECO:0000259" key="3">
    <source>
        <dbReference type="Pfam" id="PF08044"/>
    </source>
</evidence>
<dbReference type="PANTHER" id="PTHR40763:SF5">
    <property type="entry name" value="MEMBRANE PROTEIN"/>
    <property type="match status" value="1"/>
</dbReference>
<keyword evidence="2" id="KW-0472">Membrane</keyword>
<gene>
    <name evidence="4" type="ORF">HT134_21935</name>
</gene>
<dbReference type="Pfam" id="PF08044">
    <property type="entry name" value="DUF1707"/>
    <property type="match status" value="1"/>
</dbReference>
<dbReference type="PANTHER" id="PTHR40763">
    <property type="entry name" value="MEMBRANE PROTEIN-RELATED"/>
    <property type="match status" value="1"/>
</dbReference>
<proteinExistence type="predicted"/>
<keyword evidence="5" id="KW-1185">Reference proteome</keyword>
<dbReference type="Proteomes" id="UP000546126">
    <property type="component" value="Unassembled WGS sequence"/>
</dbReference>
<evidence type="ECO:0000256" key="1">
    <source>
        <dbReference type="SAM" id="MobiDB-lite"/>
    </source>
</evidence>